<dbReference type="InterPro" id="IPR036010">
    <property type="entry name" value="2Fe-2S_ferredoxin-like_sf"/>
</dbReference>
<evidence type="ECO:0000256" key="3">
    <source>
        <dbReference type="ARBA" id="ARBA00023004"/>
    </source>
</evidence>
<dbReference type="InterPro" id="IPR036884">
    <property type="entry name" value="2Fe-2S-bd_dom_sf"/>
</dbReference>
<dbReference type="PANTHER" id="PTHR44379:SF6">
    <property type="entry name" value="BLR6046 PROTEIN"/>
    <property type="match status" value="1"/>
</dbReference>
<name>A0A327PG15_9BACT</name>
<gene>
    <name evidence="6" type="ORF">LV83_02205</name>
</gene>
<evidence type="ECO:0000313" key="7">
    <source>
        <dbReference type="Proteomes" id="UP000249610"/>
    </source>
</evidence>
<dbReference type="InterPro" id="IPR002888">
    <property type="entry name" value="2Fe-2S-bd"/>
</dbReference>
<dbReference type="GO" id="GO:0016491">
    <property type="term" value="F:oxidoreductase activity"/>
    <property type="evidence" value="ECO:0007669"/>
    <property type="project" value="InterPro"/>
</dbReference>
<dbReference type="Gene3D" id="1.10.150.120">
    <property type="entry name" value="[2Fe-2S]-binding domain"/>
    <property type="match status" value="1"/>
</dbReference>
<reference evidence="6 7" key="1">
    <citation type="submission" date="2018-06" db="EMBL/GenBank/DDBJ databases">
        <title>Genomic Encyclopedia of Archaeal and Bacterial Type Strains, Phase II (KMG-II): from individual species to whole genera.</title>
        <authorList>
            <person name="Goeker M."/>
        </authorList>
    </citation>
    <scope>NUCLEOTIDE SEQUENCE [LARGE SCALE GENOMIC DNA]</scope>
    <source>
        <strain evidence="6 7">DSM 23446</strain>
    </source>
</reference>
<evidence type="ECO:0000313" key="6">
    <source>
        <dbReference type="EMBL" id="RAI90194.1"/>
    </source>
</evidence>
<evidence type="ECO:0000256" key="1">
    <source>
        <dbReference type="ARBA" id="ARBA00022714"/>
    </source>
</evidence>
<dbReference type="CDD" id="cd00207">
    <property type="entry name" value="fer2"/>
    <property type="match status" value="1"/>
</dbReference>
<dbReference type="InterPro" id="IPR051452">
    <property type="entry name" value="Diverse_Oxidoreductases"/>
</dbReference>
<dbReference type="PROSITE" id="PS51085">
    <property type="entry name" value="2FE2S_FER_2"/>
    <property type="match status" value="1"/>
</dbReference>
<dbReference type="Gene3D" id="3.10.20.30">
    <property type="match status" value="1"/>
</dbReference>
<dbReference type="InterPro" id="IPR012675">
    <property type="entry name" value="Beta-grasp_dom_sf"/>
</dbReference>
<dbReference type="Pfam" id="PF00111">
    <property type="entry name" value="Fer2"/>
    <property type="match status" value="1"/>
</dbReference>
<dbReference type="EMBL" id="QLLK01000005">
    <property type="protein sequence ID" value="RAI90194.1"/>
    <property type="molecule type" value="Genomic_DNA"/>
</dbReference>
<comment type="caution">
    <text evidence="6">The sequence shown here is derived from an EMBL/GenBank/DDBJ whole genome shotgun (WGS) entry which is preliminary data.</text>
</comment>
<keyword evidence="3" id="KW-0408">Iron</keyword>
<keyword evidence="4" id="KW-0411">Iron-sulfur</keyword>
<dbReference type="Pfam" id="PF01799">
    <property type="entry name" value="Fer2_2"/>
    <property type="match status" value="1"/>
</dbReference>
<dbReference type="RefSeq" id="WP_111611550.1">
    <property type="nucleotide sequence ID" value="NZ_QLLK01000005.1"/>
</dbReference>
<evidence type="ECO:0000256" key="2">
    <source>
        <dbReference type="ARBA" id="ARBA00022723"/>
    </source>
</evidence>
<keyword evidence="7" id="KW-1185">Reference proteome</keyword>
<proteinExistence type="predicted"/>
<dbReference type="GO" id="GO:0046872">
    <property type="term" value="F:metal ion binding"/>
    <property type="evidence" value="ECO:0007669"/>
    <property type="project" value="UniProtKB-KW"/>
</dbReference>
<feature type="domain" description="2Fe-2S ferredoxin-type" evidence="5">
    <location>
        <begin position="3"/>
        <end position="79"/>
    </location>
</feature>
<dbReference type="GO" id="GO:0051537">
    <property type="term" value="F:2 iron, 2 sulfur cluster binding"/>
    <property type="evidence" value="ECO:0007669"/>
    <property type="project" value="UniProtKB-KW"/>
</dbReference>
<keyword evidence="2" id="KW-0479">Metal-binding</keyword>
<dbReference type="SUPFAM" id="SSF47741">
    <property type="entry name" value="CO dehydrogenase ISP C-domain like"/>
    <property type="match status" value="1"/>
</dbReference>
<dbReference type="InterPro" id="IPR001041">
    <property type="entry name" value="2Fe-2S_ferredoxin-type"/>
</dbReference>
<dbReference type="AlphaFoldDB" id="A0A327PG15"/>
<evidence type="ECO:0000256" key="4">
    <source>
        <dbReference type="ARBA" id="ARBA00023014"/>
    </source>
</evidence>
<keyword evidence="1" id="KW-0001">2Fe-2S</keyword>
<sequence length="156" mass="17023">MPQDIKLRVNGDTKTISADPEEPLLYILREEFAFKGAKYGCGLLQCGACMVIVDQKAEPSCLRACSSFENTEITTLEGLAQNGKLHPVQQAFIDTQAAQCGYCLNGMIMTAVALLEENPKPTELEIRTALNPVICRCGTHSRFIKAVKLASENTKA</sequence>
<evidence type="ECO:0000259" key="5">
    <source>
        <dbReference type="PROSITE" id="PS51085"/>
    </source>
</evidence>
<dbReference type="PANTHER" id="PTHR44379">
    <property type="entry name" value="OXIDOREDUCTASE WITH IRON-SULFUR SUBUNIT"/>
    <property type="match status" value="1"/>
</dbReference>
<dbReference type="SUPFAM" id="SSF54292">
    <property type="entry name" value="2Fe-2S ferredoxin-like"/>
    <property type="match status" value="1"/>
</dbReference>
<accession>A0A327PG15</accession>
<dbReference type="OrthoDB" id="9796880at2"/>
<protein>
    <submittedName>
        <fullName evidence="6">Nicotinate dehydrogenase subunit A</fullName>
    </submittedName>
</protein>
<organism evidence="6 7">
    <name type="scientific">Algoriphagus yeomjeoni</name>
    <dbReference type="NCBI Taxonomy" id="291403"/>
    <lineage>
        <taxon>Bacteria</taxon>
        <taxon>Pseudomonadati</taxon>
        <taxon>Bacteroidota</taxon>
        <taxon>Cytophagia</taxon>
        <taxon>Cytophagales</taxon>
        <taxon>Cyclobacteriaceae</taxon>
        <taxon>Algoriphagus</taxon>
    </lineage>
</organism>
<dbReference type="Proteomes" id="UP000249610">
    <property type="component" value="Unassembled WGS sequence"/>
</dbReference>